<keyword evidence="1" id="KW-0812">Transmembrane</keyword>
<reference evidence="2 3" key="1">
    <citation type="submission" date="2020-08" db="EMBL/GenBank/DDBJ databases">
        <title>Whole genome shotgun sequence of Actinoplanes ianthinogenes NBRC 13996.</title>
        <authorList>
            <person name="Komaki H."/>
            <person name="Tamura T."/>
        </authorList>
    </citation>
    <scope>NUCLEOTIDE SEQUENCE [LARGE SCALE GENOMIC DNA]</scope>
    <source>
        <strain evidence="2 3">NBRC 13996</strain>
    </source>
</reference>
<keyword evidence="3" id="KW-1185">Reference proteome</keyword>
<keyword evidence="1" id="KW-0472">Membrane</keyword>
<name>A0ABM7LS48_9ACTN</name>
<evidence type="ECO:0000313" key="2">
    <source>
        <dbReference type="EMBL" id="BCJ42114.1"/>
    </source>
</evidence>
<feature type="transmembrane region" description="Helical" evidence="1">
    <location>
        <begin position="7"/>
        <end position="28"/>
    </location>
</feature>
<sequence length="149" mass="15858">MRRQVEVVIVAVVAALVGALVYHLVIWWPHSGGIPESVTVKAPPASSTINNDPLPLTFKVTGGGEADVTYTPGPDGTMVRTRVMTPWKVTVMAPRNIPARDVKMSVTTTSDRDDAKITCWIGIDVGSEFAGVAMSEDVAYGPHALANCL</sequence>
<proteinExistence type="predicted"/>
<dbReference type="Proteomes" id="UP000676967">
    <property type="component" value="Chromosome"/>
</dbReference>
<accession>A0ABM7LS48</accession>
<protein>
    <recommendedName>
        <fullName evidence="4">MmpS family membrane protein</fullName>
    </recommendedName>
</protein>
<dbReference type="Gene3D" id="2.60.40.2880">
    <property type="entry name" value="MmpS1-5, C-terminal soluble domain"/>
    <property type="match status" value="1"/>
</dbReference>
<evidence type="ECO:0008006" key="4">
    <source>
        <dbReference type="Google" id="ProtNLM"/>
    </source>
</evidence>
<dbReference type="EMBL" id="AP023356">
    <property type="protein sequence ID" value="BCJ42114.1"/>
    <property type="molecule type" value="Genomic_DNA"/>
</dbReference>
<evidence type="ECO:0000256" key="1">
    <source>
        <dbReference type="SAM" id="Phobius"/>
    </source>
</evidence>
<gene>
    <name evidence="2" type="ORF">Aiant_27710</name>
</gene>
<evidence type="ECO:0000313" key="3">
    <source>
        <dbReference type="Proteomes" id="UP000676967"/>
    </source>
</evidence>
<dbReference type="InterPro" id="IPR038468">
    <property type="entry name" value="MmpS_C"/>
</dbReference>
<keyword evidence="1" id="KW-1133">Transmembrane helix</keyword>
<organism evidence="2 3">
    <name type="scientific">Actinoplanes ianthinogenes</name>
    <dbReference type="NCBI Taxonomy" id="122358"/>
    <lineage>
        <taxon>Bacteria</taxon>
        <taxon>Bacillati</taxon>
        <taxon>Actinomycetota</taxon>
        <taxon>Actinomycetes</taxon>
        <taxon>Micromonosporales</taxon>
        <taxon>Micromonosporaceae</taxon>
        <taxon>Actinoplanes</taxon>
    </lineage>
</organism>